<dbReference type="CDD" id="cd11065">
    <property type="entry name" value="CYP64-like"/>
    <property type="match status" value="1"/>
</dbReference>
<dbReference type="Proteomes" id="UP000243723">
    <property type="component" value="Unassembled WGS sequence"/>
</dbReference>
<dbReference type="PANTHER" id="PTHR46300:SF4">
    <property type="entry name" value="CYTOCHROME P450 98A3"/>
    <property type="match status" value="1"/>
</dbReference>
<reference evidence="7 8" key="1">
    <citation type="submission" date="2017-05" db="EMBL/GenBank/DDBJ databases">
        <title>Draft genome sequence of Elsinoe australis.</title>
        <authorList>
            <person name="Cheng Q."/>
        </authorList>
    </citation>
    <scope>NUCLEOTIDE SEQUENCE [LARGE SCALE GENOMIC DNA]</scope>
    <source>
        <strain evidence="7 8">NL1</strain>
    </source>
</reference>
<evidence type="ECO:0000256" key="2">
    <source>
        <dbReference type="ARBA" id="ARBA00022723"/>
    </source>
</evidence>
<dbReference type="GO" id="GO:0016705">
    <property type="term" value="F:oxidoreductase activity, acting on paired donors, with incorporation or reduction of molecular oxygen"/>
    <property type="evidence" value="ECO:0007669"/>
    <property type="project" value="InterPro"/>
</dbReference>
<dbReference type="PANTHER" id="PTHR46300">
    <property type="entry name" value="P450, PUTATIVE (EUROFUNG)-RELATED-RELATED"/>
    <property type="match status" value="1"/>
</dbReference>
<sequence>MDRVQLEPLTYPRGIITQSLTISASSLNRILLFILTIIVAYIIGDYARVLRLRRQLPPGPFPLPIFGNHFALPSNKPWITFEKWSKQYQNPLITIWIGGRPTIVLNDAWSASELLEKRAAIYASRPTMVVMADVAGQTNINQTTMPYGNGWRDHRKLMHTAVGSQAVRDYRPFQGDEAKIMTKEILDDPADYVMSIERYSSSVVSIIGWGRRISKKNDYVVQQALALMETVDAIIPGKYMMESLLWLSKLPSFMYPLPSHIRYGSTLLANYFYLLSKEGALAPTPNFSKRLLASQSTTNLSNSEVATLTANLIGGGVDTTSSSILTFLLAMLAFPSVQATAHAELDRVIGRTRSPTWTDESSLPYIAALVKETLRWRTVTILAGIPHAPIHDDIYNGYHIPAGTTITGNLWAIHRHPREFPDPDVFRPERYLDGLHFEYPNSRGHNAFGWGRRQCSGQPLAEQSLFASIARLLWAFEMRPEVDEQGKEIQPDVFAYNDSENMRPLPFGVRFGVRGEEVRGVLEREAKEARERLRVWDGETKLTVESAAKEGIQVKL</sequence>
<keyword evidence="6" id="KW-0472">Membrane</keyword>
<dbReference type="GO" id="GO:0020037">
    <property type="term" value="F:heme binding"/>
    <property type="evidence" value="ECO:0007669"/>
    <property type="project" value="InterPro"/>
</dbReference>
<evidence type="ECO:0000313" key="8">
    <source>
        <dbReference type="Proteomes" id="UP000243723"/>
    </source>
</evidence>
<keyword evidence="5" id="KW-0349">Heme</keyword>
<keyword evidence="6" id="KW-0812">Transmembrane</keyword>
<comment type="similarity">
    <text evidence="1">Belongs to the cytochrome P450 family.</text>
</comment>
<protein>
    <submittedName>
        <fullName evidence="7">3-hydroxyphenylacetate 6-hydroxylase</fullName>
    </submittedName>
</protein>
<keyword evidence="2 5" id="KW-0479">Metal-binding</keyword>
<evidence type="ECO:0000256" key="6">
    <source>
        <dbReference type="SAM" id="Phobius"/>
    </source>
</evidence>
<dbReference type="OrthoDB" id="2789670at2759"/>
<accession>A0A2P8AFK0</accession>
<dbReference type="GO" id="GO:0004497">
    <property type="term" value="F:monooxygenase activity"/>
    <property type="evidence" value="ECO:0007669"/>
    <property type="project" value="InterPro"/>
</dbReference>
<dbReference type="InterPro" id="IPR050364">
    <property type="entry name" value="Cytochrome_P450_fung"/>
</dbReference>
<name>A0A2P8AFK0_9PEZI</name>
<comment type="caution">
    <text evidence="7">The sequence shown here is derived from an EMBL/GenBank/DDBJ whole genome shotgun (WGS) entry which is preliminary data.</text>
</comment>
<keyword evidence="3" id="KW-0560">Oxidoreductase</keyword>
<gene>
    <name evidence="7" type="ORF">B9Z65_3569</name>
</gene>
<dbReference type="Pfam" id="PF00067">
    <property type="entry name" value="p450"/>
    <property type="match status" value="1"/>
</dbReference>
<dbReference type="InterPro" id="IPR036396">
    <property type="entry name" value="Cyt_P450_sf"/>
</dbReference>
<dbReference type="PRINTS" id="PR00385">
    <property type="entry name" value="P450"/>
</dbReference>
<dbReference type="STRING" id="40998.A0A2P8AFK0"/>
<dbReference type="AlphaFoldDB" id="A0A2P8AFK0"/>
<dbReference type="InterPro" id="IPR002401">
    <property type="entry name" value="Cyt_P450_E_grp-I"/>
</dbReference>
<dbReference type="Gene3D" id="1.10.630.10">
    <property type="entry name" value="Cytochrome P450"/>
    <property type="match status" value="1"/>
</dbReference>
<feature type="transmembrane region" description="Helical" evidence="6">
    <location>
        <begin position="30"/>
        <end position="47"/>
    </location>
</feature>
<proteinExistence type="inferred from homology"/>
<dbReference type="PRINTS" id="PR00463">
    <property type="entry name" value="EP450I"/>
</dbReference>
<evidence type="ECO:0000256" key="4">
    <source>
        <dbReference type="ARBA" id="ARBA00023004"/>
    </source>
</evidence>
<evidence type="ECO:0000256" key="5">
    <source>
        <dbReference type="PIRSR" id="PIRSR602401-1"/>
    </source>
</evidence>
<keyword evidence="6" id="KW-1133">Transmembrane helix</keyword>
<organism evidence="7 8">
    <name type="scientific">Elsinoe australis</name>
    <dbReference type="NCBI Taxonomy" id="40998"/>
    <lineage>
        <taxon>Eukaryota</taxon>
        <taxon>Fungi</taxon>
        <taxon>Dikarya</taxon>
        <taxon>Ascomycota</taxon>
        <taxon>Pezizomycotina</taxon>
        <taxon>Dothideomycetes</taxon>
        <taxon>Dothideomycetidae</taxon>
        <taxon>Myriangiales</taxon>
        <taxon>Elsinoaceae</taxon>
        <taxon>Elsinoe</taxon>
    </lineage>
</organism>
<keyword evidence="4 5" id="KW-0408">Iron</keyword>
<evidence type="ECO:0000256" key="1">
    <source>
        <dbReference type="ARBA" id="ARBA00010617"/>
    </source>
</evidence>
<dbReference type="EMBL" id="NHZQ01000010">
    <property type="protein sequence ID" value="PSK59245.1"/>
    <property type="molecule type" value="Genomic_DNA"/>
</dbReference>
<evidence type="ECO:0000313" key="7">
    <source>
        <dbReference type="EMBL" id="PSK59245.1"/>
    </source>
</evidence>
<dbReference type="SUPFAM" id="SSF48264">
    <property type="entry name" value="Cytochrome P450"/>
    <property type="match status" value="1"/>
</dbReference>
<keyword evidence="8" id="KW-1185">Reference proteome</keyword>
<dbReference type="GO" id="GO:0005506">
    <property type="term" value="F:iron ion binding"/>
    <property type="evidence" value="ECO:0007669"/>
    <property type="project" value="InterPro"/>
</dbReference>
<feature type="binding site" description="axial binding residue" evidence="5">
    <location>
        <position position="455"/>
    </location>
    <ligand>
        <name>heme</name>
        <dbReference type="ChEBI" id="CHEBI:30413"/>
    </ligand>
    <ligandPart>
        <name>Fe</name>
        <dbReference type="ChEBI" id="CHEBI:18248"/>
    </ligandPart>
</feature>
<comment type="cofactor">
    <cofactor evidence="5">
        <name>heme</name>
        <dbReference type="ChEBI" id="CHEBI:30413"/>
    </cofactor>
</comment>
<dbReference type="InterPro" id="IPR001128">
    <property type="entry name" value="Cyt_P450"/>
</dbReference>
<evidence type="ECO:0000256" key="3">
    <source>
        <dbReference type="ARBA" id="ARBA00023002"/>
    </source>
</evidence>